<keyword evidence="2" id="KW-1185">Reference proteome</keyword>
<gene>
    <name evidence="1" type="ORF">Pyn_06743</name>
</gene>
<protein>
    <submittedName>
        <fullName evidence="1">Uncharacterized protein</fullName>
    </submittedName>
</protein>
<evidence type="ECO:0000313" key="2">
    <source>
        <dbReference type="Proteomes" id="UP000250321"/>
    </source>
</evidence>
<dbReference type="AlphaFoldDB" id="A0A314Y4F9"/>
<organism evidence="1 2">
    <name type="scientific">Prunus yedoensis var. nudiflora</name>
    <dbReference type="NCBI Taxonomy" id="2094558"/>
    <lineage>
        <taxon>Eukaryota</taxon>
        <taxon>Viridiplantae</taxon>
        <taxon>Streptophyta</taxon>
        <taxon>Embryophyta</taxon>
        <taxon>Tracheophyta</taxon>
        <taxon>Spermatophyta</taxon>
        <taxon>Magnoliopsida</taxon>
        <taxon>eudicotyledons</taxon>
        <taxon>Gunneridae</taxon>
        <taxon>Pentapetalae</taxon>
        <taxon>rosids</taxon>
        <taxon>fabids</taxon>
        <taxon>Rosales</taxon>
        <taxon>Rosaceae</taxon>
        <taxon>Amygdaloideae</taxon>
        <taxon>Amygdaleae</taxon>
        <taxon>Prunus</taxon>
    </lineage>
</organism>
<proteinExistence type="predicted"/>
<name>A0A314Y4F9_PRUYE</name>
<sequence>MNFDVEIHSPSLAPFCINGSGYLVANNCGGGNNSDRQELCLLRLLNKRPDQCSSEKLITVKDLGVEYLISYPHNAIRVCQEETDVPESSYLRVENRDFEELNRKRVHLDA</sequence>
<accession>A0A314Y4F9</accession>
<evidence type="ECO:0000313" key="1">
    <source>
        <dbReference type="EMBL" id="PQQ00387.1"/>
    </source>
</evidence>
<comment type="caution">
    <text evidence="1">The sequence shown here is derived from an EMBL/GenBank/DDBJ whole genome shotgun (WGS) entry which is preliminary data.</text>
</comment>
<dbReference type="EMBL" id="PJQY01001699">
    <property type="protein sequence ID" value="PQQ00387.1"/>
    <property type="molecule type" value="Genomic_DNA"/>
</dbReference>
<dbReference type="Proteomes" id="UP000250321">
    <property type="component" value="Unassembled WGS sequence"/>
</dbReference>
<reference evidence="1 2" key="1">
    <citation type="submission" date="2018-02" db="EMBL/GenBank/DDBJ databases">
        <title>Draft genome of wild Prunus yedoensis var. nudiflora.</title>
        <authorList>
            <person name="Baek S."/>
            <person name="Kim J.-H."/>
            <person name="Choi K."/>
            <person name="Kim G.-B."/>
            <person name="Cho A."/>
            <person name="Jang H."/>
            <person name="Shin C.-H."/>
            <person name="Yu H.-J."/>
            <person name="Mun J.-H."/>
        </authorList>
    </citation>
    <scope>NUCLEOTIDE SEQUENCE [LARGE SCALE GENOMIC DNA]</scope>
    <source>
        <strain evidence="2">cv. Jeju island</strain>
        <tissue evidence="1">Leaf</tissue>
    </source>
</reference>